<sequence>MAEVKKDLVEQKETVNEFIGKVQENLKVLNEESTINLPPNYSLGNAVRSAYLKLLETKDRNGKKALEVCSKTSITNAMLSMVIQGLSPAKNQCYFVVYGDQLTLMRSYMGTVAVTKRIKGVVDVKAYCIYEGDEIETEFDIATGTIRIKKFNPKFENIDNKKILGAFAMIMGDNGPIHTEIMTLAQIQAAWNQGATKGSSGAHKNFSEEMAKKSVINRACKMFVNTSDDADILLEEFNKTTDNEDIDPVKKEISSNANRELIDFEEDKPDKPEPIVDVEYTESNESAEQIQIEPEF</sequence>
<dbReference type="HOGENOM" id="CLU_072032_1_0_9"/>
<dbReference type="InterPro" id="IPR018330">
    <property type="entry name" value="RecT_fam"/>
</dbReference>
<organism evidence="2 3">
    <name type="scientific">Acetoanaerobium sticklandii (strain ATCC 12662 / DSM 519 / JCM 1433 / CCUG 9281 / NCIMB 10654 / HF)</name>
    <name type="common">Clostridium sticklandii</name>
    <dbReference type="NCBI Taxonomy" id="499177"/>
    <lineage>
        <taxon>Bacteria</taxon>
        <taxon>Bacillati</taxon>
        <taxon>Bacillota</taxon>
        <taxon>Clostridia</taxon>
        <taxon>Peptostreptococcales</taxon>
        <taxon>Filifactoraceae</taxon>
        <taxon>Acetoanaerobium</taxon>
    </lineage>
</organism>
<dbReference type="GO" id="GO:0003677">
    <property type="term" value="F:DNA binding"/>
    <property type="evidence" value="ECO:0007669"/>
    <property type="project" value="InterPro"/>
</dbReference>
<dbReference type="GO" id="GO:0006259">
    <property type="term" value="P:DNA metabolic process"/>
    <property type="evidence" value="ECO:0007669"/>
    <property type="project" value="InterPro"/>
</dbReference>
<evidence type="ECO:0000313" key="3">
    <source>
        <dbReference type="Proteomes" id="UP000007041"/>
    </source>
</evidence>
<evidence type="ECO:0000256" key="1">
    <source>
        <dbReference type="SAM" id="MobiDB-lite"/>
    </source>
</evidence>
<dbReference type="KEGG" id="cst:CLOST_1551"/>
<reference evidence="3" key="1">
    <citation type="journal article" date="2010" name="BMC Genomics">
        <title>Clostridium sticklandii, a specialist in amino acid degradation:revisiting its metabolism through its genome sequence.</title>
        <authorList>
            <person name="Fonknechten N."/>
            <person name="Chaussonnerie S."/>
            <person name="Tricot S."/>
            <person name="Lajus A."/>
            <person name="Andreesen J.R."/>
            <person name="Perchat N."/>
            <person name="Pelletier E."/>
            <person name="Gouyvenoux M."/>
            <person name="Barbe V."/>
            <person name="Salanoubat M."/>
            <person name="Le Paslier D."/>
            <person name="Weissenbach J."/>
            <person name="Cohen G.N."/>
            <person name="Kreimeyer A."/>
        </authorList>
    </citation>
    <scope>NUCLEOTIDE SEQUENCE [LARGE SCALE GENOMIC DNA]</scope>
    <source>
        <strain evidence="3">ATCC 12662 / DSM 519 / JCM 1433 / CCUG 9281 / NCIMB 10654 / HF</strain>
    </source>
</reference>
<dbReference type="Proteomes" id="UP000007041">
    <property type="component" value="Chromosome"/>
</dbReference>
<gene>
    <name evidence="2" type="ordered locus">CLOST_1551</name>
</gene>
<proteinExistence type="predicted"/>
<protein>
    <submittedName>
        <fullName evidence="2">RecT protein</fullName>
    </submittedName>
</protein>
<dbReference type="BioCyc" id="CSTI499177:GJE9-1603-MONOMER"/>
<dbReference type="STRING" id="1511.CLOST_1551"/>
<dbReference type="Pfam" id="PF03837">
    <property type="entry name" value="RecT"/>
    <property type="match status" value="1"/>
</dbReference>
<evidence type="ECO:0000313" key="2">
    <source>
        <dbReference type="EMBL" id="CBH21671.1"/>
    </source>
</evidence>
<dbReference type="EMBL" id="FP565809">
    <property type="protein sequence ID" value="CBH21671.1"/>
    <property type="molecule type" value="Genomic_DNA"/>
</dbReference>
<accession>E3PS17</accession>
<name>E3PS17_ACESD</name>
<keyword evidence="3" id="KW-1185">Reference proteome</keyword>
<dbReference type="AlphaFoldDB" id="E3PS17"/>
<feature type="region of interest" description="Disordered" evidence="1">
    <location>
        <begin position="251"/>
        <end position="296"/>
    </location>
</feature>
<dbReference type="eggNOG" id="COG3723">
    <property type="taxonomic scope" value="Bacteria"/>
</dbReference>